<keyword evidence="2" id="KW-1185">Reference proteome</keyword>
<evidence type="ECO:0000313" key="1">
    <source>
        <dbReference type="EMBL" id="KAK3714214.1"/>
    </source>
</evidence>
<comment type="caution">
    <text evidence="1">The sequence shown here is derived from an EMBL/GenBank/DDBJ whole genome shotgun (WGS) entry which is preliminary data.</text>
</comment>
<dbReference type="EMBL" id="JAUTXU010000057">
    <property type="protein sequence ID" value="KAK3714214.1"/>
    <property type="molecule type" value="Genomic_DNA"/>
</dbReference>
<dbReference type="Proteomes" id="UP001281147">
    <property type="component" value="Unassembled WGS sequence"/>
</dbReference>
<sequence length="525" mass="56670">MAAAAADSQSRKAYLRTTLPRDLLHAFVDGDMRLRYRQKTYETIERAAGFVLVLTLSISAQLASVGESNGYFDSLFTSVPAVWIAYYDTSPISNSCVEDVMAQYPCVVMTEQRENVQQQGLRLPADQPVLQTFSMNAGAGGSYGHPGAIDWDAACWAAVDASLPHLFPDRGVGSENSPIIVGDDSENELQPTVTADDILRIGSGYDSAIDTDSLEMHQQGPFAVTYGLHPAAMDLTQGDQFNPITIGNGDENTRVTPRRQRSGASGSPGNGSIPRGFTSSSPDRITGGKVEKKQRKPARQFPPNSYGPAESIRRQIPGPRKVWMQPSSQQATEQVTVDAAPPPQLVQQGSSADGPDGEGEIDLADALQEAFDSDNGPVGKGDDQVAGGVQEASNSNEDNHNVDDDDGGLFSGSLDDNYGELVLVNPEDAPPDERCRRLGLQAFDSGRQHYDESPRSLQALFGRREATVESENRHGVPADKGEEEEMDLEAALYAAFDEPEVEEALLPAPAPVPIEREDEEESEEE</sequence>
<evidence type="ECO:0000313" key="2">
    <source>
        <dbReference type="Proteomes" id="UP001281147"/>
    </source>
</evidence>
<name>A0ACC3ND99_9PEZI</name>
<proteinExistence type="predicted"/>
<accession>A0ACC3ND99</accession>
<reference evidence="1" key="1">
    <citation type="submission" date="2023-07" db="EMBL/GenBank/DDBJ databases">
        <title>Black Yeasts Isolated from many extreme environments.</title>
        <authorList>
            <person name="Coleine C."/>
            <person name="Stajich J.E."/>
            <person name="Selbmann L."/>
        </authorList>
    </citation>
    <scope>NUCLEOTIDE SEQUENCE</scope>
    <source>
        <strain evidence="1">CCFEE 5714</strain>
    </source>
</reference>
<protein>
    <submittedName>
        <fullName evidence="1">Uncharacterized protein</fullName>
    </submittedName>
</protein>
<organism evidence="1 2">
    <name type="scientific">Vermiconidia calcicola</name>
    <dbReference type="NCBI Taxonomy" id="1690605"/>
    <lineage>
        <taxon>Eukaryota</taxon>
        <taxon>Fungi</taxon>
        <taxon>Dikarya</taxon>
        <taxon>Ascomycota</taxon>
        <taxon>Pezizomycotina</taxon>
        <taxon>Dothideomycetes</taxon>
        <taxon>Dothideomycetidae</taxon>
        <taxon>Mycosphaerellales</taxon>
        <taxon>Extremaceae</taxon>
        <taxon>Vermiconidia</taxon>
    </lineage>
</organism>
<gene>
    <name evidence="1" type="ORF">LTR37_008016</name>
</gene>